<evidence type="ECO:0000313" key="7">
    <source>
        <dbReference type="Proteomes" id="UP000063781"/>
    </source>
</evidence>
<keyword evidence="5" id="KW-0786">Thiamine pyrophosphate</keyword>
<dbReference type="KEGG" id="erl:AOC36_04890"/>
<comment type="subunit">
    <text evidence="2">Homodimer.</text>
</comment>
<evidence type="ECO:0008006" key="8">
    <source>
        <dbReference type="Google" id="ProtNLM"/>
    </source>
</evidence>
<proteinExistence type="predicted"/>
<evidence type="ECO:0000256" key="4">
    <source>
        <dbReference type="ARBA" id="ARBA00022842"/>
    </source>
</evidence>
<dbReference type="InterPro" id="IPR029061">
    <property type="entry name" value="THDP-binding"/>
</dbReference>
<sequence>MNKLPAFDLKTMNIAQLEDTASLISDYLVNKTHFSVESLTRSLMVMEVTMALHHVFDVKKSQIVFDNLEESIVHRFLMGGYDDLTDFEYKHDFYQSSQPGYGLGVGCGLALESDGQIIVVIDDYALNYGTTFESLLQIATYNPDMIIVVIDEQNSLLRHYSSVDSIIKSVRISKTYTTLKKDVKMLLSNPVGKPLLGTMTKVRDGLKERIIEPTIFSQFGLEYKGPLNGSNLKECIRAFQVAKTLKGPQIFHVKTRLRRSFQSTVQFPKFKTDHSVPEGYKNYLEHIDNLLSERDDIIVFNDVIRHQDHLVDFAIKYPDHYIISSGSHNSLIDMMKGYSMKGNKCVLVMNSSDYKYCAPHIEEQFRESDDITIILRDAGLAPRPGRVNQGVFDLTYSQIFTNHIYMGKDIDETTTLLPQILDITQGVRILRIPTGLTGYRGHNDPVGLSSWTILNKEEVTEPVGVIFTYGPSVNQILNKIRVNNYRVWVVNCTCPLIGDEDVLSEVSKHNIPSVVYDLEDISASLFIIVSNYLGMSKSSNLSLHGTNLNLGSKDLKNVYHLNIEHALSIIIDK</sequence>
<keyword evidence="3" id="KW-0808">Transferase</keyword>
<dbReference type="GO" id="GO:0008661">
    <property type="term" value="F:1-deoxy-D-xylulose-5-phosphate synthase activity"/>
    <property type="evidence" value="ECO:0007669"/>
    <property type="project" value="InterPro"/>
</dbReference>
<protein>
    <recommendedName>
        <fullName evidence="8">Transketolase-like pyrimidine-binding domain-containing protein</fullName>
    </recommendedName>
</protein>
<dbReference type="RefSeq" id="WP_067632004.1">
    <property type="nucleotide sequence ID" value="NZ_CP013213.1"/>
</dbReference>
<comment type="cofactor">
    <cofactor evidence="1">
        <name>Mg(2+)</name>
        <dbReference type="ChEBI" id="CHEBI:18420"/>
    </cofactor>
</comment>
<keyword evidence="4" id="KW-0460">Magnesium</keyword>
<accession>A0A0X8GZP6</accession>
<reference evidence="6 7" key="1">
    <citation type="submission" date="2015-10" db="EMBL/GenBank/DDBJ databases">
        <title>Erysipelothrix larvae sp. LV19 isolated from the larval gut of the rhinoceros beetle, Trypoxylus dichotomus.</title>
        <authorList>
            <person name="Lim S."/>
            <person name="Kim B.-C."/>
        </authorList>
    </citation>
    <scope>NUCLEOTIDE SEQUENCE [LARGE SCALE GENOMIC DNA]</scope>
    <source>
        <strain evidence="6 7">LV19</strain>
    </source>
</reference>
<dbReference type="OrthoDB" id="9803371at2"/>
<evidence type="ECO:0000256" key="5">
    <source>
        <dbReference type="ARBA" id="ARBA00023052"/>
    </source>
</evidence>
<dbReference type="GO" id="GO:0016114">
    <property type="term" value="P:terpenoid biosynthetic process"/>
    <property type="evidence" value="ECO:0007669"/>
    <property type="project" value="InterPro"/>
</dbReference>
<keyword evidence="7" id="KW-1185">Reference proteome</keyword>
<dbReference type="PANTHER" id="PTHR43322">
    <property type="entry name" value="1-D-DEOXYXYLULOSE 5-PHOSPHATE SYNTHASE-RELATED"/>
    <property type="match status" value="1"/>
</dbReference>
<dbReference type="SUPFAM" id="SSF52518">
    <property type="entry name" value="Thiamin diphosphate-binding fold (THDP-binding)"/>
    <property type="match status" value="1"/>
</dbReference>
<dbReference type="GO" id="GO:0019288">
    <property type="term" value="P:isopentenyl diphosphate biosynthetic process, methylerythritol 4-phosphate pathway"/>
    <property type="evidence" value="ECO:0007669"/>
    <property type="project" value="TreeGrafter"/>
</dbReference>
<dbReference type="Proteomes" id="UP000063781">
    <property type="component" value="Chromosome"/>
</dbReference>
<dbReference type="GO" id="GO:0005829">
    <property type="term" value="C:cytosol"/>
    <property type="evidence" value="ECO:0007669"/>
    <property type="project" value="TreeGrafter"/>
</dbReference>
<evidence type="ECO:0000256" key="3">
    <source>
        <dbReference type="ARBA" id="ARBA00022679"/>
    </source>
</evidence>
<organism evidence="6 7">
    <name type="scientific">Erysipelothrix larvae</name>
    <dbReference type="NCBI Taxonomy" id="1514105"/>
    <lineage>
        <taxon>Bacteria</taxon>
        <taxon>Bacillati</taxon>
        <taxon>Bacillota</taxon>
        <taxon>Erysipelotrichia</taxon>
        <taxon>Erysipelotrichales</taxon>
        <taxon>Erysipelotrichaceae</taxon>
        <taxon>Erysipelothrix</taxon>
    </lineage>
</organism>
<evidence type="ECO:0000256" key="1">
    <source>
        <dbReference type="ARBA" id="ARBA00001946"/>
    </source>
</evidence>
<dbReference type="PANTHER" id="PTHR43322:SF5">
    <property type="entry name" value="1-DEOXY-D-XYLULOSE-5-PHOSPHATE SYNTHASE, CHLOROPLASTIC"/>
    <property type="match status" value="1"/>
</dbReference>
<dbReference type="Gene3D" id="3.40.50.970">
    <property type="match status" value="1"/>
</dbReference>
<name>A0A0X8GZP6_9FIRM</name>
<evidence type="ECO:0000313" key="6">
    <source>
        <dbReference type="EMBL" id="AMC93334.1"/>
    </source>
</evidence>
<dbReference type="EMBL" id="CP013213">
    <property type="protein sequence ID" value="AMC93334.1"/>
    <property type="molecule type" value="Genomic_DNA"/>
</dbReference>
<dbReference type="STRING" id="1514105.AOC36_04890"/>
<dbReference type="InterPro" id="IPR005477">
    <property type="entry name" value="Dxylulose-5-P_synthase"/>
</dbReference>
<evidence type="ECO:0000256" key="2">
    <source>
        <dbReference type="ARBA" id="ARBA00011738"/>
    </source>
</evidence>
<dbReference type="Pfam" id="PF13292">
    <property type="entry name" value="DXP_synthase_N"/>
    <property type="match status" value="1"/>
</dbReference>
<gene>
    <name evidence="6" type="ORF">AOC36_04890</name>
</gene>
<dbReference type="AlphaFoldDB" id="A0A0X8GZP6"/>